<dbReference type="PANTHER" id="PTHR10900:SF77">
    <property type="entry name" value="FI19380P1"/>
    <property type="match status" value="1"/>
</dbReference>
<dbReference type="FunFam" id="2.30.180.10:FF:000032">
    <property type="entry name" value="Fasciclin domain-containing protein, putative"/>
    <property type="match status" value="1"/>
</dbReference>
<dbReference type="AlphaFoldDB" id="A0A1R3WUP9"/>
<dbReference type="PROSITE" id="PS50213">
    <property type="entry name" value="FAS1"/>
    <property type="match status" value="1"/>
</dbReference>
<dbReference type="InterPro" id="IPR000782">
    <property type="entry name" value="FAS1_domain"/>
</dbReference>
<gene>
    <name evidence="3" type="ORF">SAMN05444128_1062</name>
</gene>
<feature type="domain" description="FAS1" evidence="2">
    <location>
        <begin position="106"/>
        <end position="240"/>
    </location>
</feature>
<dbReference type="PANTHER" id="PTHR10900">
    <property type="entry name" value="PERIOSTIN-RELATED"/>
    <property type="match status" value="1"/>
</dbReference>
<keyword evidence="4" id="KW-1185">Reference proteome</keyword>
<reference evidence="4" key="1">
    <citation type="submission" date="2017-01" db="EMBL/GenBank/DDBJ databases">
        <authorList>
            <person name="Varghese N."/>
            <person name="Submissions S."/>
        </authorList>
    </citation>
    <scope>NUCLEOTIDE SEQUENCE [LARGE SCALE GENOMIC DNA]</scope>
    <source>
        <strain evidence="4">LP100</strain>
    </source>
</reference>
<evidence type="ECO:0000256" key="1">
    <source>
        <dbReference type="SAM" id="SignalP"/>
    </source>
</evidence>
<dbReference type="Pfam" id="PF02469">
    <property type="entry name" value="Fasciclin"/>
    <property type="match status" value="1"/>
</dbReference>
<feature type="signal peptide" evidence="1">
    <location>
        <begin position="1"/>
        <end position="23"/>
    </location>
</feature>
<dbReference type="STRING" id="1317125.SAMN05444128_1062"/>
<feature type="chain" id="PRO_5012706725" evidence="1">
    <location>
        <begin position="24"/>
        <end position="248"/>
    </location>
</feature>
<accession>A0A1R3WUP9</accession>
<dbReference type="OrthoDB" id="1119934at2"/>
<keyword evidence="1" id="KW-0732">Signal</keyword>
<dbReference type="EMBL" id="FTPP01000001">
    <property type="protein sequence ID" value="SIT82079.1"/>
    <property type="molecule type" value="Genomic_DNA"/>
</dbReference>
<dbReference type="InterPro" id="IPR036378">
    <property type="entry name" value="FAS1_dom_sf"/>
</dbReference>
<dbReference type="SMART" id="SM00554">
    <property type="entry name" value="FAS1"/>
    <property type="match status" value="1"/>
</dbReference>
<dbReference type="PROSITE" id="PS51257">
    <property type="entry name" value="PROKAR_LIPOPROTEIN"/>
    <property type="match status" value="1"/>
</dbReference>
<evidence type="ECO:0000313" key="4">
    <source>
        <dbReference type="Proteomes" id="UP000187181"/>
    </source>
</evidence>
<proteinExistence type="predicted"/>
<sequence length="248" mass="26930">MKKNILSPIAVLTLSGFMMYGCASSAETTDATAMEQATYSETERMAGRTSDDEGLMAAEQEGQVLDVLVVEETAVVPIGTIAVTALALENPVDINDMFDDIDDTEQYSVMELARKSPNLSTFVKLIEQAGLEDDVERLDEMTFLAPTNEAFAKLSKDKLSKLLLTENRALLSALVQAHILPSEVRSNQLQSNTRIRMTDQSYLPVSTDNSGTITTVGNAQLVKTDVEASNGRIHVLDSVILPSAVEQL</sequence>
<dbReference type="InterPro" id="IPR050904">
    <property type="entry name" value="Adhesion/Biosynth-related"/>
</dbReference>
<dbReference type="RefSeq" id="WP_139337764.1">
    <property type="nucleotide sequence ID" value="NZ_FTPP01000001.1"/>
</dbReference>
<dbReference type="SUPFAM" id="SSF82153">
    <property type="entry name" value="FAS1 domain"/>
    <property type="match status" value="1"/>
</dbReference>
<organism evidence="3 4">
    <name type="scientific">Pontibacter indicus</name>
    <dbReference type="NCBI Taxonomy" id="1317125"/>
    <lineage>
        <taxon>Bacteria</taxon>
        <taxon>Pseudomonadati</taxon>
        <taxon>Bacteroidota</taxon>
        <taxon>Cytophagia</taxon>
        <taxon>Cytophagales</taxon>
        <taxon>Hymenobacteraceae</taxon>
        <taxon>Pontibacter</taxon>
    </lineage>
</organism>
<dbReference type="Proteomes" id="UP000187181">
    <property type="component" value="Unassembled WGS sequence"/>
</dbReference>
<evidence type="ECO:0000313" key="3">
    <source>
        <dbReference type="EMBL" id="SIT82079.1"/>
    </source>
</evidence>
<protein>
    <submittedName>
        <fullName evidence="3">Uncaracterized surface protein containing fasciclin (FAS1) repeats</fullName>
    </submittedName>
</protein>
<evidence type="ECO:0000259" key="2">
    <source>
        <dbReference type="PROSITE" id="PS50213"/>
    </source>
</evidence>
<dbReference type="Gene3D" id="2.30.180.10">
    <property type="entry name" value="FAS1 domain"/>
    <property type="match status" value="1"/>
</dbReference>
<name>A0A1R3WUP9_9BACT</name>